<evidence type="ECO:0000313" key="6">
    <source>
        <dbReference type="Proteomes" id="UP000663862"/>
    </source>
</evidence>
<dbReference type="Pfam" id="PF13374">
    <property type="entry name" value="TPR_10"/>
    <property type="match status" value="1"/>
</dbReference>
<dbReference type="SUPFAM" id="SSF48452">
    <property type="entry name" value="TPR-like"/>
    <property type="match status" value="2"/>
</dbReference>
<proteinExistence type="predicted"/>
<evidence type="ECO:0000256" key="2">
    <source>
        <dbReference type="ARBA" id="ARBA00022803"/>
    </source>
</evidence>
<dbReference type="SMART" id="SM00028">
    <property type="entry name" value="TPR"/>
    <property type="match status" value="7"/>
</dbReference>
<keyword evidence="1" id="KW-0677">Repeat</keyword>
<evidence type="ECO:0000313" key="4">
    <source>
        <dbReference type="EMBL" id="CAF3361452.1"/>
    </source>
</evidence>
<dbReference type="PROSITE" id="PS51996">
    <property type="entry name" value="TR_MART"/>
    <property type="match status" value="1"/>
</dbReference>
<evidence type="ECO:0000256" key="1">
    <source>
        <dbReference type="ARBA" id="ARBA00022737"/>
    </source>
</evidence>
<evidence type="ECO:0008006" key="7">
    <source>
        <dbReference type="Google" id="ProtNLM"/>
    </source>
</evidence>
<dbReference type="EMBL" id="CAJNYU010000461">
    <property type="protein sequence ID" value="CAF3361452.1"/>
    <property type="molecule type" value="Genomic_DNA"/>
</dbReference>
<dbReference type="PANTHER" id="PTHR45641">
    <property type="entry name" value="TETRATRICOPEPTIDE REPEAT PROTEIN (AFU_ORTHOLOGUE AFUA_6G03870)"/>
    <property type="match status" value="1"/>
</dbReference>
<feature type="repeat" description="TPR" evidence="3">
    <location>
        <begin position="493"/>
        <end position="526"/>
    </location>
</feature>
<feature type="repeat" description="TPR" evidence="3">
    <location>
        <begin position="661"/>
        <end position="694"/>
    </location>
</feature>
<dbReference type="Gene3D" id="3.90.176.10">
    <property type="entry name" value="Toxin ADP-ribosyltransferase, Chain A, domain 1"/>
    <property type="match status" value="1"/>
</dbReference>
<dbReference type="InterPro" id="IPR011990">
    <property type="entry name" value="TPR-like_helical_dom_sf"/>
</dbReference>
<dbReference type="EMBL" id="CAJOBQ010001972">
    <property type="protein sequence ID" value="CAF4530322.1"/>
    <property type="molecule type" value="Genomic_DNA"/>
</dbReference>
<comment type="caution">
    <text evidence="5">The sequence shown here is derived from an EMBL/GenBank/DDBJ whole genome shotgun (WGS) entry which is preliminary data.</text>
</comment>
<dbReference type="AlphaFoldDB" id="A0A820XD07"/>
<accession>A0A820XD07</accession>
<organism evidence="5 6">
    <name type="scientific">Rotaria socialis</name>
    <dbReference type="NCBI Taxonomy" id="392032"/>
    <lineage>
        <taxon>Eukaryota</taxon>
        <taxon>Metazoa</taxon>
        <taxon>Spiralia</taxon>
        <taxon>Gnathifera</taxon>
        <taxon>Rotifera</taxon>
        <taxon>Eurotatoria</taxon>
        <taxon>Bdelloidea</taxon>
        <taxon>Philodinida</taxon>
        <taxon>Philodinidae</taxon>
        <taxon>Rotaria</taxon>
    </lineage>
</organism>
<dbReference type="PROSITE" id="PS50005">
    <property type="entry name" value="TPR"/>
    <property type="match status" value="4"/>
</dbReference>
<dbReference type="Pfam" id="PF01535">
    <property type="entry name" value="PPR"/>
    <property type="match status" value="1"/>
</dbReference>
<dbReference type="SUPFAM" id="SSF56399">
    <property type="entry name" value="ADP-ribosylation"/>
    <property type="match status" value="1"/>
</dbReference>
<dbReference type="InterPro" id="IPR019734">
    <property type="entry name" value="TPR_rpt"/>
</dbReference>
<dbReference type="PANTHER" id="PTHR45641:SF19">
    <property type="entry name" value="NEPHROCYSTIN-3"/>
    <property type="match status" value="1"/>
</dbReference>
<feature type="repeat" description="TPR" evidence="3">
    <location>
        <begin position="577"/>
        <end position="610"/>
    </location>
</feature>
<evidence type="ECO:0000256" key="3">
    <source>
        <dbReference type="PROSITE-ProRule" id="PRU00339"/>
    </source>
</evidence>
<evidence type="ECO:0000313" key="5">
    <source>
        <dbReference type="EMBL" id="CAF4530322.1"/>
    </source>
</evidence>
<feature type="repeat" description="TPR" evidence="3">
    <location>
        <begin position="451"/>
        <end position="484"/>
    </location>
</feature>
<dbReference type="InterPro" id="IPR002885">
    <property type="entry name" value="PPR_rpt"/>
</dbReference>
<name>A0A820XD07_9BILA</name>
<reference evidence="5" key="1">
    <citation type="submission" date="2021-02" db="EMBL/GenBank/DDBJ databases">
        <authorList>
            <person name="Nowell W R."/>
        </authorList>
    </citation>
    <scope>NUCLEOTIDE SEQUENCE</scope>
</reference>
<dbReference type="Proteomes" id="UP000663869">
    <property type="component" value="Unassembled WGS sequence"/>
</dbReference>
<protein>
    <recommendedName>
        <fullName evidence="7">Kinesin light chain</fullName>
    </recommendedName>
</protein>
<sequence length="770" mass="88343">MAEQTCSIILSETGNTVIRRDLSVENFVLVWLCKEFDERHENVKHTLRQVISVVEIFREQNSCVDFITNNTDALVLFIANASDHFIVSAVHDFPQIKTIYLLSTSEPCVSPSIERCMKDHLKIKGIFSTIQAIVSHLKQDTKRDEHNMIGFEVAPVQLASTENNRNMQEASFMYAQLLKGILINMKDNDTSDMIEYCRQENASNKAALDIIQNFELNYRPERAIWWYSLDSFLYRILNRALHVQDIDTLYHFRVFIRDMHRTVSQLHIAMMASNERKLTKLYRGQLIPSNDFEKIRSNVGGLLSINRFLSTSADRDLALVFAGKSTNDDTAVLLEISLASNHTDSSAPFAGIAAYSQFGSGEREYLFSMGTVFRIDRIEDIDHDCVCIHLTLTQDNDPQLTALAKYMSIELHERYDLTTLGMFVLDIGDYHRAKQFFATALTAAKTPGHRVRCHNLLGMAYEKLGDYDKALEQFQLELKIHRQNLPVDHPVFAPTYSNIAVVYMDRGQLDLALKYFRRALIIEQAAIEPNYVELSVYHSHIGLILKAKSLLKESLVYQKKALSLRQMCLPPIHPSIAEAYNNLATIYYGLHQNDKAICMHKKSLEIAKKSLPTDDILLVVQHTIIGAILYSQDKLDDALMHFQESLRIKLKSLNPLHPEMAGTYASLGNIYNALQSYDKALEMYENTVKLYRVTLMRKHPEKLVDTMSSLIECLVKLGRTDEARERIREHYEWSNRTLWHTDEEARALQNILESILDKVPLIPSIEERVI</sequence>
<dbReference type="Proteomes" id="UP000663862">
    <property type="component" value="Unassembled WGS sequence"/>
</dbReference>
<keyword evidence="2 3" id="KW-0802">TPR repeat</keyword>
<dbReference type="Pfam" id="PF13424">
    <property type="entry name" value="TPR_12"/>
    <property type="match status" value="3"/>
</dbReference>
<gene>
    <name evidence="4" type="ORF">FME351_LOCUS5458</name>
    <name evidence="5" type="ORF">TSG867_LOCUS23224</name>
</gene>
<dbReference type="Gene3D" id="1.25.40.10">
    <property type="entry name" value="Tetratricopeptide repeat domain"/>
    <property type="match status" value="2"/>
</dbReference>